<comment type="similarity">
    <text evidence="3">Belongs to the pex2/pex10/pex12 family.</text>
</comment>
<dbReference type="PROSITE" id="PS50089">
    <property type="entry name" value="ZF_RING_2"/>
    <property type="match status" value="1"/>
</dbReference>
<dbReference type="GO" id="GO:0005778">
    <property type="term" value="C:peroxisomal membrane"/>
    <property type="evidence" value="ECO:0007669"/>
    <property type="project" value="UniProtKB-SubCell"/>
</dbReference>
<dbReference type="Pfam" id="PF04757">
    <property type="entry name" value="Pex2_Pex12"/>
    <property type="match status" value="1"/>
</dbReference>
<evidence type="ECO:0000256" key="6">
    <source>
        <dbReference type="ARBA" id="ARBA00022692"/>
    </source>
</evidence>
<evidence type="ECO:0000256" key="11">
    <source>
        <dbReference type="ARBA" id="ARBA00022927"/>
    </source>
</evidence>
<evidence type="ECO:0000256" key="16">
    <source>
        <dbReference type="ARBA" id="ARBA00034438"/>
    </source>
</evidence>
<keyword evidence="9" id="KW-0833">Ubl conjugation pathway</keyword>
<keyword evidence="12" id="KW-1133">Transmembrane helix</keyword>
<evidence type="ECO:0000256" key="18">
    <source>
        <dbReference type="PROSITE-ProRule" id="PRU00175"/>
    </source>
</evidence>
<accession>A0A5E4Q6Y8</accession>
<evidence type="ECO:0000256" key="1">
    <source>
        <dbReference type="ARBA" id="ARBA00004585"/>
    </source>
</evidence>
<dbReference type="PROSITE" id="PS00518">
    <property type="entry name" value="ZF_RING_1"/>
    <property type="match status" value="1"/>
</dbReference>
<dbReference type="AlphaFoldDB" id="A0A5E4Q6Y8"/>
<keyword evidence="11" id="KW-0653">Protein transport</keyword>
<dbReference type="InterPro" id="IPR006845">
    <property type="entry name" value="Pex_N"/>
</dbReference>
<dbReference type="Gene3D" id="3.30.40.10">
    <property type="entry name" value="Zinc/RING finger domain, C3HC4 (zinc finger)"/>
    <property type="match status" value="1"/>
</dbReference>
<evidence type="ECO:0000313" key="20">
    <source>
        <dbReference type="EMBL" id="VVC93490.1"/>
    </source>
</evidence>
<reference evidence="20 21" key="1">
    <citation type="submission" date="2017-07" db="EMBL/GenBank/DDBJ databases">
        <authorList>
            <person name="Talla V."/>
            <person name="Backstrom N."/>
        </authorList>
    </citation>
    <scope>NUCLEOTIDE SEQUENCE [LARGE SCALE GENOMIC DNA]</scope>
</reference>
<dbReference type="EC" id="2.3.2.36" evidence="17"/>
<evidence type="ECO:0000256" key="8">
    <source>
        <dbReference type="ARBA" id="ARBA00022771"/>
    </source>
</evidence>
<dbReference type="InterPro" id="IPR001841">
    <property type="entry name" value="Znf_RING"/>
</dbReference>
<dbReference type="PANTHER" id="PTHR48178:SF1">
    <property type="entry name" value="PEROXISOME BIOGENESIS FACTOR 2"/>
    <property type="match status" value="1"/>
</dbReference>
<comment type="pathway">
    <text evidence="2">Protein modification; protein ubiquitination.</text>
</comment>
<evidence type="ECO:0000256" key="2">
    <source>
        <dbReference type="ARBA" id="ARBA00004906"/>
    </source>
</evidence>
<evidence type="ECO:0000256" key="10">
    <source>
        <dbReference type="ARBA" id="ARBA00022833"/>
    </source>
</evidence>
<keyword evidence="6" id="KW-0812">Transmembrane</keyword>
<dbReference type="GO" id="GO:0061630">
    <property type="term" value="F:ubiquitin protein ligase activity"/>
    <property type="evidence" value="ECO:0007669"/>
    <property type="project" value="UniProtKB-EC"/>
</dbReference>
<evidence type="ECO:0000256" key="4">
    <source>
        <dbReference type="ARBA" id="ARBA00022448"/>
    </source>
</evidence>
<comment type="subcellular location">
    <subcellularLocation>
        <location evidence="1">Peroxisome membrane</location>
        <topology evidence="1">Multi-pass membrane protein</topology>
    </subcellularLocation>
</comment>
<dbReference type="PANTHER" id="PTHR48178">
    <property type="entry name" value="PEROXISOME BIOGENESIS FACTOR 2"/>
    <property type="match status" value="1"/>
</dbReference>
<dbReference type="SUPFAM" id="SSF57850">
    <property type="entry name" value="RING/U-box"/>
    <property type="match status" value="1"/>
</dbReference>
<keyword evidence="10" id="KW-0862">Zinc</keyword>
<evidence type="ECO:0000256" key="15">
    <source>
        <dbReference type="ARBA" id="ARBA00032511"/>
    </source>
</evidence>
<evidence type="ECO:0000256" key="5">
    <source>
        <dbReference type="ARBA" id="ARBA00022679"/>
    </source>
</evidence>
<keyword evidence="7" id="KW-0479">Metal-binding</keyword>
<keyword evidence="13" id="KW-0472">Membrane</keyword>
<evidence type="ECO:0000256" key="9">
    <source>
        <dbReference type="ARBA" id="ARBA00022786"/>
    </source>
</evidence>
<keyword evidence="14" id="KW-0576">Peroxisome</keyword>
<name>A0A5E4Q6Y8_9NEOP</name>
<gene>
    <name evidence="20" type="ORF">LSINAPIS_LOCUS5666</name>
</gene>
<dbReference type="GO" id="GO:0016558">
    <property type="term" value="P:protein import into peroxisome matrix"/>
    <property type="evidence" value="ECO:0007669"/>
    <property type="project" value="InterPro"/>
</dbReference>
<feature type="domain" description="RING-type" evidence="19">
    <location>
        <begin position="228"/>
        <end position="267"/>
    </location>
</feature>
<evidence type="ECO:0000256" key="3">
    <source>
        <dbReference type="ARBA" id="ARBA00008704"/>
    </source>
</evidence>
<evidence type="ECO:0000256" key="17">
    <source>
        <dbReference type="ARBA" id="ARBA00034523"/>
    </source>
</evidence>
<comment type="catalytic activity">
    <reaction evidence="16">
        <text>[E2 ubiquitin-conjugating enzyme]-S-ubiquitinyl-L-cysteine + [acceptor protein]-L-cysteine = [E2 ubiquitin-conjugating enzyme]-L-cysteine + [acceptor protein]-S-ubiquitinyl-L-cysteine.</text>
        <dbReference type="EC" id="2.3.2.36"/>
    </reaction>
</comment>
<evidence type="ECO:0000313" key="21">
    <source>
        <dbReference type="Proteomes" id="UP000324832"/>
    </source>
</evidence>
<dbReference type="SMART" id="SM00184">
    <property type="entry name" value="RING"/>
    <property type="match status" value="1"/>
</dbReference>
<keyword evidence="21" id="KW-1185">Reference proteome</keyword>
<dbReference type="EMBL" id="FZQP02001670">
    <property type="protein sequence ID" value="VVC93490.1"/>
    <property type="molecule type" value="Genomic_DNA"/>
</dbReference>
<keyword evidence="5" id="KW-0808">Transferase</keyword>
<dbReference type="InterPro" id="IPR017907">
    <property type="entry name" value="Znf_RING_CS"/>
</dbReference>
<evidence type="ECO:0000256" key="13">
    <source>
        <dbReference type="ARBA" id="ARBA00023136"/>
    </source>
</evidence>
<dbReference type="Proteomes" id="UP000324832">
    <property type="component" value="Unassembled WGS sequence"/>
</dbReference>
<evidence type="ECO:0000259" key="19">
    <source>
        <dbReference type="PROSITE" id="PS50089"/>
    </source>
</evidence>
<keyword evidence="4" id="KW-0813">Transport</keyword>
<evidence type="ECO:0000256" key="7">
    <source>
        <dbReference type="ARBA" id="ARBA00022723"/>
    </source>
</evidence>
<organism evidence="20 21">
    <name type="scientific">Leptidea sinapis</name>
    <dbReference type="NCBI Taxonomy" id="189913"/>
    <lineage>
        <taxon>Eukaryota</taxon>
        <taxon>Metazoa</taxon>
        <taxon>Ecdysozoa</taxon>
        <taxon>Arthropoda</taxon>
        <taxon>Hexapoda</taxon>
        <taxon>Insecta</taxon>
        <taxon>Pterygota</taxon>
        <taxon>Neoptera</taxon>
        <taxon>Endopterygota</taxon>
        <taxon>Lepidoptera</taxon>
        <taxon>Glossata</taxon>
        <taxon>Ditrysia</taxon>
        <taxon>Papilionoidea</taxon>
        <taxon>Pieridae</taxon>
        <taxon>Dismorphiinae</taxon>
        <taxon>Leptidea</taxon>
    </lineage>
</organism>
<dbReference type="InterPro" id="IPR025654">
    <property type="entry name" value="PEX2/10"/>
</dbReference>
<proteinExistence type="inferred from homology"/>
<evidence type="ECO:0000256" key="12">
    <source>
        <dbReference type="ARBA" id="ARBA00022989"/>
    </source>
</evidence>
<dbReference type="InterPro" id="IPR013083">
    <property type="entry name" value="Znf_RING/FYVE/PHD"/>
</dbReference>
<evidence type="ECO:0000256" key="14">
    <source>
        <dbReference type="ARBA" id="ARBA00023140"/>
    </source>
</evidence>
<protein>
    <recommendedName>
        <fullName evidence="17">RING-type E3 ubiquitin transferase (cysteine targeting)</fullName>
        <ecNumber evidence="17">2.3.2.36</ecNumber>
    </recommendedName>
    <alternativeName>
        <fullName evidence="15">Peroxin-2</fullName>
    </alternativeName>
</protein>
<sequence length="280" mass="32734">MSLTYIPRVTQLDSLQLDEELEELLKNILLQATKFLEPGILQPVLPELELLIRSWIFKYSVYDKKCTFGQEMLSLKYKADNISQSKLYWFYGYTVGLKYIKDRLLYSFTCNTKVQNILYKLEIFQSIGDIVNFLFFIQNGKHPTFIDSILGLQLTADKVVREDLTDLSWTREILWHNFIELIGTVLSIVNMFGLRQRLTKTLKYVWWRKHVRTVTTPKEARMTIHTTCACCSEKPVIPHVMGCAHIFCYYCLQANKMADPDYTCPKCYYGGKEVKKLVIA</sequence>
<keyword evidence="8 18" id="KW-0863">Zinc-finger</keyword>
<dbReference type="GO" id="GO:0008270">
    <property type="term" value="F:zinc ion binding"/>
    <property type="evidence" value="ECO:0007669"/>
    <property type="project" value="UniProtKB-KW"/>
</dbReference>